<gene>
    <name evidence="1" type="ORF">EJB06_08275</name>
</gene>
<reference evidence="1 2" key="1">
    <citation type="submission" date="2018-12" db="EMBL/GenBank/DDBJ databases">
        <authorList>
            <person name="Yang E."/>
        </authorList>
    </citation>
    <scope>NUCLEOTIDE SEQUENCE [LARGE SCALE GENOMIC DNA]</scope>
    <source>
        <strain evidence="1 2">SOD</strain>
    </source>
</reference>
<keyword evidence="2" id="KW-1185">Reference proteome</keyword>
<organism evidence="1 2">
    <name type="scientific">Massilia atriviolacea</name>
    <dbReference type="NCBI Taxonomy" id="2495579"/>
    <lineage>
        <taxon>Bacteria</taxon>
        <taxon>Pseudomonadati</taxon>
        <taxon>Pseudomonadota</taxon>
        <taxon>Betaproteobacteria</taxon>
        <taxon>Burkholderiales</taxon>
        <taxon>Oxalobacteraceae</taxon>
        <taxon>Telluria group</taxon>
        <taxon>Massilia</taxon>
    </lineage>
</organism>
<dbReference type="AlphaFoldDB" id="A0A430HPZ0"/>
<dbReference type="EMBL" id="RXLQ01000004">
    <property type="protein sequence ID" value="RSZ59579.1"/>
    <property type="molecule type" value="Genomic_DNA"/>
</dbReference>
<accession>A0A430HPZ0</accession>
<evidence type="ECO:0000313" key="2">
    <source>
        <dbReference type="Proteomes" id="UP000278085"/>
    </source>
</evidence>
<dbReference type="Proteomes" id="UP000278085">
    <property type="component" value="Unassembled WGS sequence"/>
</dbReference>
<sequence length="70" mass="7176">MAPAAAGTGASTIVDKLQDALRPGYRVEFDPAEAYLAGASDEDALSEADALASAHDSLFARNRAQAPMPA</sequence>
<comment type="caution">
    <text evidence="1">The sequence shown here is derived from an EMBL/GenBank/DDBJ whole genome shotgun (WGS) entry which is preliminary data.</text>
</comment>
<proteinExistence type="predicted"/>
<evidence type="ECO:0000313" key="1">
    <source>
        <dbReference type="EMBL" id="RSZ59579.1"/>
    </source>
</evidence>
<name>A0A430HPZ0_9BURK</name>
<protein>
    <submittedName>
        <fullName evidence="1">Uncharacterized protein</fullName>
    </submittedName>
</protein>